<accession>A0ABR1C5P7</accession>
<comment type="caution">
    <text evidence="1">The sequence shown here is derived from an EMBL/GenBank/DDBJ whole genome shotgun (WGS) entry which is preliminary data.</text>
</comment>
<organism evidence="1 2">
    <name type="scientific">Necator americanus</name>
    <name type="common">Human hookworm</name>
    <dbReference type="NCBI Taxonomy" id="51031"/>
    <lineage>
        <taxon>Eukaryota</taxon>
        <taxon>Metazoa</taxon>
        <taxon>Ecdysozoa</taxon>
        <taxon>Nematoda</taxon>
        <taxon>Chromadorea</taxon>
        <taxon>Rhabditida</taxon>
        <taxon>Rhabditina</taxon>
        <taxon>Rhabditomorpha</taxon>
        <taxon>Strongyloidea</taxon>
        <taxon>Ancylostomatidae</taxon>
        <taxon>Bunostominae</taxon>
        <taxon>Necator</taxon>
    </lineage>
</organism>
<protein>
    <submittedName>
        <fullName evidence="1">Uncharacterized protein</fullName>
    </submittedName>
</protein>
<keyword evidence="2" id="KW-1185">Reference proteome</keyword>
<evidence type="ECO:0000313" key="2">
    <source>
        <dbReference type="Proteomes" id="UP001303046"/>
    </source>
</evidence>
<name>A0ABR1C5P7_NECAM</name>
<gene>
    <name evidence="1" type="primary">Necator_chrII.g5333</name>
    <name evidence="1" type="ORF">RB195_017540</name>
</gene>
<proteinExistence type="predicted"/>
<sequence>MSLLCQSFTRDRTIAYFEKDFLSHGEKRKLRNSLSEEPELPVARNSWLRLSSFGKIPPWATSTTISSSTTFIASKTSSQLYD</sequence>
<reference evidence="1 2" key="1">
    <citation type="submission" date="2023-08" db="EMBL/GenBank/DDBJ databases">
        <title>A Necator americanus chromosomal reference genome.</title>
        <authorList>
            <person name="Ilik V."/>
            <person name="Petrzelkova K.J."/>
            <person name="Pardy F."/>
            <person name="Fuh T."/>
            <person name="Niatou-Singa F.S."/>
            <person name="Gouil Q."/>
            <person name="Baker L."/>
            <person name="Ritchie M.E."/>
            <person name="Jex A.R."/>
            <person name="Gazzola D."/>
            <person name="Li H."/>
            <person name="Toshio Fujiwara R."/>
            <person name="Zhan B."/>
            <person name="Aroian R.V."/>
            <person name="Pafco B."/>
            <person name="Schwarz E.M."/>
        </authorList>
    </citation>
    <scope>NUCLEOTIDE SEQUENCE [LARGE SCALE GENOMIC DNA]</scope>
    <source>
        <strain evidence="1 2">Aroian</strain>
        <tissue evidence="1">Whole animal</tissue>
    </source>
</reference>
<evidence type="ECO:0000313" key="1">
    <source>
        <dbReference type="EMBL" id="KAK6733837.1"/>
    </source>
</evidence>
<dbReference type="Proteomes" id="UP001303046">
    <property type="component" value="Unassembled WGS sequence"/>
</dbReference>
<dbReference type="EMBL" id="JAVFWL010000002">
    <property type="protein sequence ID" value="KAK6733837.1"/>
    <property type="molecule type" value="Genomic_DNA"/>
</dbReference>